<dbReference type="OrthoDB" id="2579508at2759"/>
<evidence type="ECO:0000256" key="1">
    <source>
        <dbReference type="SAM" id="MobiDB-lite"/>
    </source>
</evidence>
<accession>A0A9Q5HQT6</accession>
<comment type="caution">
    <text evidence="2">The sequence shown here is derived from an EMBL/GenBank/DDBJ whole genome shotgun (WGS) entry which is preliminary data.</text>
</comment>
<proteinExistence type="predicted"/>
<organism evidence="2 3">
    <name type="scientific">Sanghuangporus baumii</name>
    <name type="common">Phellinus baumii</name>
    <dbReference type="NCBI Taxonomy" id="108892"/>
    <lineage>
        <taxon>Eukaryota</taxon>
        <taxon>Fungi</taxon>
        <taxon>Dikarya</taxon>
        <taxon>Basidiomycota</taxon>
        <taxon>Agaricomycotina</taxon>
        <taxon>Agaricomycetes</taxon>
        <taxon>Hymenochaetales</taxon>
        <taxon>Hymenochaetaceae</taxon>
        <taxon>Sanghuangporus</taxon>
    </lineage>
</organism>
<sequence length="488" mass="55912">MVSSYSQPSEPPVSSNIRLYLASAILPDLILAPDAPSMPSEKQKTHRINLAVRPERYRRLRHIHRVKREYLDIRCFDFLQKRIPTTPVEVANENPVVYDVPKLPCIGFQTDIDIPRALRRYDQLQTSWLEYSILETVRAVLCLMPEYRSIVTCYHFIPNDPSRDDDSEVFRYFMWERSSNVVAPSTSLGPSVKYILAYQLPWVLGPRDIELFADKRLKSLPSYEACIEDGQKRYNSTHKLWAKLWDICKLHDCHWFVLTNYDQWVFGGFTEGWENGYTMGVIDGHGRDKPRLGANGEPILHRTPKLLEYLVYWTLSSMGVPDSFYIPPVPDEIPIAMAIDDSTYDTLPPHLLPNHPDFQAAHQNTPPIEPSESEWSAADTEVPSSVGVRFGAESDSGQTPPPFLSQTWRPPVNPVRVKKYTANWLSNTGPPDTIDVPPIPRAPSPVRSEWSDRSRATLQPFHHQGFFNIDTVIVEEVYEYDTGQMDLS</sequence>
<reference evidence="2" key="1">
    <citation type="submission" date="2016-06" db="EMBL/GenBank/DDBJ databases">
        <title>Draft Genome sequence of the fungus Inonotus baumii.</title>
        <authorList>
            <person name="Zhu H."/>
            <person name="Lin W."/>
        </authorList>
    </citation>
    <scope>NUCLEOTIDE SEQUENCE</scope>
    <source>
        <strain evidence="2">821</strain>
    </source>
</reference>
<dbReference type="Proteomes" id="UP000757232">
    <property type="component" value="Unassembled WGS sequence"/>
</dbReference>
<evidence type="ECO:0000313" key="2">
    <source>
        <dbReference type="EMBL" id="OCB84296.1"/>
    </source>
</evidence>
<dbReference type="AlphaFoldDB" id="A0A9Q5HQT6"/>
<feature type="region of interest" description="Disordered" evidence="1">
    <location>
        <begin position="357"/>
        <end position="409"/>
    </location>
</feature>
<name>A0A9Q5HQT6_SANBA</name>
<evidence type="ECO:0000313" key="3">
    <source>
        <dbReference type="Proteomes" id="UP000757232"/>
    </source>
</evidence>
<dbReference type="EMBL" id="LNZH02000216">
    <property type="protein sequence ID" value="OCB84296.1"/>
    <property type="molecule type" value="Genomic_DNA"/>
</dbReference>
<protein>
    <submittedName>
        <fullName evidence="2">Uncharacterized protein</fullName>
    </submittedName>
</protein>
<keyword evidence="3" id="KW-1185">Reference proteome</keyword>
<gene>
    <name evidence="2" type="ORF">A7U60_g8976</name>
</gene>